<name>A0A0A9E5U0_ARUDO</name>
<dbReference type="EMBL" id="GBRH01202449">
    <property type="protein sequence ID" value="JAD95446.1"/>
    <property type="molecule type" value="Transcribed_RNA"/>
</dbReference>
<sequence>MLPKPKDSWSFVPRVPYKLLKDIPHFVSFFQIVVLIHVDCL</sequence>
<evidence type="ECO:0000313" key="1">
    <source>
        <dbReference type="EMBL" id="JAD95446.1"/>
    </source>
</evidence>
<organism evidence="1">
    <name type="scientific">Arundo donax</name>
    <name type="common">Giant reed</name>
    <name type="synonym">Donax arundinaceus</name>
    <dbReference type="NCBI Taxonomy" id="35708"/>
    <lineage>
        <taxon>Eukaryota</taxon>
        <taxon>Viridiplantae</taxon>
        <taxon>Streptophyta</taxon>
        <taxon>Embryophyta</taxon>
        <taxon>Tracheophyta</taxon>
        <taxon>Spermatophyta</taxon>
        <taxon>Magnoliopsida</taxon>
        <taxon>Liliopsida</taxon>
        <taxon>Poales</taxon>
        <taxon>Poaceae</taxon>
        <taxon>PACMAD clade</taxon>
        <taxon>Arundinoideae</taxon>
        <taxon>Arundineae</taxon>
        <taxon>Arundo</taxon>
    </lineage>
</organism>
<accession>A0A0A9E5U0</accession>
<protein>
    <submittedName>
        <fullName evidence="1">Uncharacterized protein</fullName>
    </submittedName>
</protein>
<reference evidence="1" key="1">
    <citation type="submission" date="2014-09" db="EMBL/GenBank/DDBJ databases">
        <authorList>
            <person name="Magalhaes I.L.F."/>
            <person name="Oliveira U."/>
            <person name="Santos F.R."/>
            <person name="Vidigal T.H.D.A."/>
            <person name="Brescovit A.D."/>
            <person name="Santos A.J."/>
        </authorList>
    </citation>
    <scope>NUCLEOTIDE SEQUENCE</scope>
    <source>
        <tissue evidence="1">Shoot tissue taken approximately 20 cm above the soil surface</tissue>
    </source>
</reference>
<proteinExistence type="predicted"/>
<reference evidence="1" key="2">
    <citation type="journal article" date="2015" name="Data Brief">
        <title>Shoot transcriptome of the giant reed, Arundo donax.</title>
        <authorList>
            <person name="Barrero R.A."/>
            <person name="Guerrero F.D."/>
            <person name="Moolhuijzen P."/>
            <person name="Goolsby J.A."/>
            <person name="Tidwell J."/>
            <person name="Bellgard S.E."/>
            <person name="Bellgard M.I."/>
        </authorList>
    </citation>
    <scope>NUCLEOTIDE SEQUENCE</scope>
    <source>
        <tissue evidence="1">Shoot tissue taken approximately 20 cm above the soil surface</tissue>
    </source>
</reference>
<dbReference type="AlphaFoldDB" id="A0A0A9E5U0"/>